<dbReference type="GO" id="GO:0008270">
    <property type="term" value="F:zinc ion binding"/>
    <property type="evidence" value="ECO:0007669"/>
    <property type="project" value="UniProtKB-KW"/>
</dbReference>
<evidence type="ECO:0000313" key="7">
    <source>
        <dbReference type="EMBL" id="JAT11016.1"/>
    </source>
</evidence>
<keyword evidence="2" id="KW-0677">Repeat</keyword>
<accession>A0A1B6KHT9</accession>
<keyword evidence="1" id="KW-0479">Metal-binding</keyword>
<dbReference type="InterPro" id="IPR036236">
    <property type="entry name" value="Znf_C2H2_sf"/>
</dbReference>
<proteinExistence type="predicted"/>
<dbReference type="PROSITE" id="PS50157">
    <property type="entry name" value="ZINC_FINGER_C2H2_2"/>
    <property type="match status" value="1"/>
</dbReference>
<dbReference type="SUPFAM" id="SSF57667">
    <property type="entry name" value="beta-beta-alpha zinc fingers"/>
    <property type="match status" value="1"/>
</dbReference>
<evidence type="ECO:0000256" key="4">
    <source>
        <dbReference type="ARBA" id="ARBA00022833"/>
    </source>
</evidence>
<evidence type="ECO:0000256" key="5">
    <source>
        <dbReference type="PROSITE-ProRule" id="PRU00042"/>
    </source>
</evidence>
<dbReference type="EMBL" id="GEBQ01028961">
    <property type="protein sequence ID" value="JAT11016.1"/>
    <property type="molecule type" value="Transcribed_RNA"/>
</dbReference>
<feature type="non-terminal residue" evidence="7">
    <location>
        <position position="1"/>
    </location>
</feature>
<protein>
    <recommendedName>
        <fullName evidence="6">C2H2-type domain-containing protein</fullName>
    </recommendedName>
</protein>
<dbReference type="AlphaFoldDB" id="A0A1B6KHT9"/>
<sequence length="106" mass="11744">CVRTEPSRGRRPGRESVSLLQVRSSLQAEGNAGTPPPLRVRDPASVSLSPVYVPSQAGEGGQGESRFRCSKCGRRYKQKVTLVRHLRYECGIQPQFPCPLCTYRAK</sequence>
<evidence type="ECO:0000256" key="3">
    <source>
        <dbReference type="ARBA" id="ARBA00022771"/>
    </source>
</evidence>
<evidence type="ECO:0000259" key="6">
    <source>
        <dbReference type="PROSITE" id="PS50157"/>
    </source>
</evidence>
<keyword evidence="4" id="KW-0862">Zinc</keyword>
<dbReference type="InterPro" id="IPR013087">
    <property type="entry name" value="Znf_C2H2_type"/>
</dbReference>
<dbReference type="Gene3D" id="3.30.160.60">
    <property type="entry name" value="Classic Zinc Finger"/>
    <property type="match status" value="1"/>
</dbReference>
<evidence type="ECO:0000256" key="2">
    <source>
        <dbReference type="ARBA" id="ARBA00022737"/>
    </source>
</evidence>
<keyword evidence="3 5" id="KW-0863">Zinc-finger</keyword>
<organism evidence="7">
    <name type="scientific">Graphocephala atropunctata</name>
    <dbReference type="NCBI Taxonomy" id="36148"/>
    <lineage>
        <taxon>Eukaryota</taxon>
        <taxon>Metazoa</taxon>
        <taxon>Ecdysozoa</taxon>
        <taxon>Arthropoda</taxon>
        <taxon>Hexapoda</taxon>
        <taxon>Insecta</taxon>
        <taxon>Pterygota</taxon>
        <taxon>Neoptera</taxon>
        <taxon>Paraneoptera</taxon>
        <taxon>Hemiptera</taxon>
        <taxon>Auchenorrhyncha</taxon>
        <taxon>Membracoidea</taxon>
        <taxon>Cicadellidae</taxon>
        <taxon>Cicadellinae</taxon>
        <taxon>Cicadellini</taxon>
        <taxon>Graphocephala</taxon>
    </lineage>
</organism>
<dbReference type="FunFam" id="3.30.160.60:FF:000100">
    <property type="entry name" value="Zinc finger 45-like"/>
    <property type="match status" value="1"/>
</dbReference>
<reference evidence="7" key="1">
    <citation type="submission" date="2015-11" db="EMBL/GenBank/DDBJ databases">
        <title>De novo transcriptome assembly of four potential Pierce s Disease insect vectors from Arizona vineyards.</title>
        <authorList>
            <person name="Tassone E.E."/>
        </authorList>
    </citation>
    <scope>NUCLEOTIDE SEQUENCE</scope>
</reference>
<feature type="domain" description="C2H2-type" evidence="6">
    <location>
        <begin position="67"/>
        <end position="94"/>
    </location>
</feature>
<name>A0A1B6KHT9_9HEMI</name>
<evidence type="ECO:0000256" key="1">
    <source>
        <dbReference type="ARBA" id="ARBA00022723"/>
    </source>
</evidence>
<gene>
    <name evidence="7" type="ORF">g.7045</name>
</gene>
<feature type="non-terminal residue" evidence="7">
    <location>
        <position position="106"/>
    </location>
</feature>